<evidence type="ECO:0008006" key="4">
    <source>
        <dbReference type="Google" id="ProtNLM"/>
    </source>
</evidence>
<feature type="compositionally biased region" description="Acidic residues" evidence="1">
    <location>
        <begin position="27"/>
        <end position="38"/>
    </location>
</feature>
<dbReference type="Proteomes" id="UP001195769">
    <property type="component" value="Unassembled WGS sequence"/>
</dbReference>
<feature type="compositionally biased region" description="Polar residues" evidence="1">
    <location>
        <begin position="8"/>
        <end position="19"/>
    </location>
</feature>
<sequence length="810" mass="91937">MAVLAASRTANTQPRSPWSPSLAPTEDQLEPIFEDDFFEWLSDDRNNSTDEEEGLYDSGEWEPPTQDENEREPPVDEDDQGAEEVYDIEARQQIEEHVVGQDNIVVVPYPDARAGKPITGRPTRCANATYGLDSGSTVNIYAPFSSQMDWDIAKWAKLHGSSSTAFTDLLEIEGLSDRLGLSYKNSKELDKIIDNNLPGRPKFKREQIIVAGEAFDVFYRDIIECIKALYSDPDFADFLVFAPEHHYADEDQTVRLFHDIHTSQWWWDMQVTMFRNKSAYPVYLTIGNIPKEIHRKPSRRAHILLAYLPTTRLEHIANKASRRRTISNLYHACMSRILAPLKTAGTDGLVMSSGDGVERHCHPLFACFAGDYPEQLLATGVKAMECPKCDIPTEELGSNTAPFEIRDLHAVLDALSRIDDSDLVFVQACREAGIKPIIHPYWEDLPHANIFQALYQGLIKHLLGWLAQACGAAEIDARCRRLPPNHHIQIFMKDITSLSRLSGTEHSQICRFLLSIIIDTRLPGNLASSRLLKAVRSLLDFLYLAQYPCHSSETLLLLDEACALFHDNKEIFIDLGIRTNFNLPKLHSGRHYLTMIQTFGTTDNYNTEYTERLHIDLAKDAYRATNHKDEFIQMTKWLEWKEKIARHEQFIKWHLDGDRAPHHPHPPDLCFDRTQQLTKHPSAKAVPIQKLITDYGATYFRQALARYIAQQQNPNEVITHQRLENLAAGIHLPFHAVPVYHKIKWLSTDARGHSDPLVAVDTCFDTALINDGTGSFVGVKGFRVGQIRLVFSIPASATQFLFPPVKVVLS</sequence>
<organism evidence="2 3">
    <name type="scientific">Suillus fuscotomentosus</name>
    <dbReference type="NCBI Taxonomy" id="1912939"/>
    <lineage>
        <taxon>Eukaryota</taxon>
        <taxon>Fungi</taxon>
        <taxon>Dikarya</taxon>
        <taxon>Basidiomycota</taxon>
        <taxon>Agaricomycotina</taxon>
        <taxon>Agaricomycetes</taxon>
        <taxon>Agaricomycetidae</taxon>
        <taxon>Boletales</taxon>
        <taxon>Suillineae</taxon>
        <taxon>Suillaceae</taxon>
        <taxon>Suillus</taxon>
    </lineage>
</organism>
<feature type="region of interest" description="Disordered" evidence="1">
    <location>
        <begin position="1"/>
        <end position="81"/>
    </location>
</feature>
<proteinExistence type="predicted"/>
<comment type="caution">
    <text evidence="2">The sequence shown here is derived from an EMBL/GenBank/DDBJ whole genome shotgun (WGS) entry which is preliminary data.</text>
</comment>
<protein>
    <recommendedName>
        <fullName evidence="4">Transposase</fullName>
    </recommendedName>
</protein>
<gene>
    <name evidence="2" type="ORF">F5891DRAFT_1131557</name>
</gene>
<dbReference type="EMBL" id="JABBWK010000128">
    <property type="protein sequence ID" value="KAG1891598.1"/>
    <property type="molecule type" value="Genomic_DNA"/>
</dbReference>
<dbReference type="AlphaFoldDB" id="A0AAD4HDE6"/>
<dbReference type="Pfam" id="PF18759">
    <property type="entry name" value="Plavaka"/>
    <property type="match status" value="1"/>
</dbReference>
<dbReference type="RefSeq" id="XP_041218074.1">
    <property type="nucleotide sequence ID" value="XM_041364683.1"/>
</dbReference>
<reference evidence="2" key="1">
    <citation type="journal article" date="2020" name="New Phytol.">
        <title>Comparative genomics reveals dynamic genome evolution in host specialist ectomycorrhizal fungi.</title>
        <authorList>
            <person name="Lofgren L.A."/>
            <person name="Nguyen N.H."/>
            <person name="Vilgalys R."/>
            <person name="Ruytinx J."/>
            <person name="Liao H.L."/>
            <person name="Branco S."/>
            <person name="Kuo A."/>
            <person name="LaButti K."/>
            <person name="Lipzen A."/>
            <person name="Andreopoulos W."/>
            <person name="Pangilinan J."/>
            <person name="Riley R."/>
            <person name="Hundley H."/>
            <person name="Na H."/>
            <person name="Barry K."/>
            <person name="Grigoriev I.V."/>
            <person name="Stajich J.E."/>
            <person name="Kennedy P.G."/>
        </authorList>
    </citation>
    <scope>NUCLEOTIDE SEQUENCE</scope>
    <source>
        <strain evidence="2">FC203</strain>
    </source>
</reference>
<dbReference type="InterPro" id="IPR041078">
    <property type="entry name" value="Plavaka"/>
</dbReference>
<keyword evidence="3" id="KW-1185">Reference proteome</keyword>
<name>A0AAD4HDE6_9AGAM</name>
<accession>A0AAD4HDE6</accession>
<evidence type="ECO:0000313" key="3">
    <source>
        <dbReference type="Proteomes" id="UP001195769"/>
    </source>
</evidence>
<feature type="compositionally biased region" description="Acidic residues" evidence="1">
    <location>
        <begin position="65"/>
        <end position="81"/>
    </location>
</feature>
<evidence type="ECO:0000313" key="2">
    <source>
        <dbReference type="EMBL" id="KAG1891598.1"/>
    </source>
</evidence>
<dbReference type="GeneID" id="64658981"/>
<evidence type="ECO:0000256" key="1">
    <source>
        <dbReference type="SAM" id="MobiDB-lite"/>
    </source>
</evidence>